<dbReference type="InterPro" id="IPR018170">
    <property type="entry name" value="Aldo/ket_reductase_CS"/>
</dbReference>
<evidence type="ECO:0000256" key="2">
    <source>
        <dbReference type="ARBA" id="ARBA00022857"/>
    </source>
</evidence>
<feature type="site" description="Lowers pKa of active site Tyr" evidence="6">
    <location>
        <position position="83"/>
    </location>
</feature>
<keyword evidence="9" id="KW-1185">Reference proteome</keyword>
<feature type="binding site" evidence="5">
    <location>
        <position position="115"/>
    </location>
    <ligand>
        <name>substrate</name>
    </ligand>
</feature>
<gene>
    <name evidence="8" type="ORF">C4B24_02445</name>
</gene>
<dbReference type="AlphaFoldDB" id="A0A4R0XP46"/>
<proteinExistence type="inferred from homology"/>
<evidence type="ECO:0000256" key="4">
    <source>
        <dbReference type="PIRSR" id="PIRSR000097-1"/>
    </source>
</evidence>
<dbReference type="InterPro" id="IPR020471">
    <property type="entry name" value="AKR"/>
</dbReference>
<dbReference type="PIRSF" id="PIRSF000097">
    <property type="entry name" value="AKR"/>
    <property type="match status" value="1"/>
</dbReference>
<dbReference type="CDD" id="cd19071">
    <property type="entry name" value="AKR_AKR1-5-like"/>
    <property type="match status" value="1"/>
</dbReference>
<dbReference type="GO" id="GO:0016616">
    <property type="term" value="F:oxidoreductase activity, acting on the CH-OH group of donors, NAD or NADP as acceptor"/>
    <property type="evidence" value="ECO:0007669"/>
    <property type="project" value="UniProtKB-ARBA"/>
</dbReference>
<sequence>MYNFIDRFKYILGGGFMIKQMPNIALGTWTIEEPEIIEGIVTAALKNGYKHIDTAQAYSNERAIGDALKKLDIPREEYWLTSKIHPLNYRNHASHSIKVSLEKLQTGYLDAMLLHASDSRKSNEIAYKEMLVAREQGLIKNIGVSNFGIKQLEALKEDVGEYPKYNQIASSVKVRTIELETFCKKNNIELMGYSSIRPYFNNQGYPLKDEERKIIDELAAKYNVGPALILLSYVSQNGYVILPQSTKPARVIQNFGVTNIKLTDEEMNILNDMVEYGDKQALEEYTRGEDEGMFEAKRYEKGFGLSD</sequence>
<protein>
    <submittedName>
        <fullName evidence="8">Aldo/keto reductase</fullName>
    </submittedName>
</protein>
<dbReference type="EMBL" id="PSZO01000009">
    <property type="protein sequence ID" value="TCG11282.1"/>
    <property type="molecule type" value="Genomic_DNA"/>
</dbReference>
<keyword evidence="3" id="KW-0560">Oxidoreductase</keyword>
<feature type="domain" description="NADP-dependent oxidoreductase" evidence="7">
    <location>
        <begin position="24"/>
        <end position="273"/>
    </location>
</feature>
<evidence type="ECO:0000313" key="8">
    <source>
        <dbReference type="EMBL" id="TCG11282.1"/>
    </source>
</evidence>
<dbReference type="Gene3D" id="3.20.20.100">
    <property type="entry name" value="NADP-dependent oxidoreductase domain"/>
    <property type="match status" value="1"/>
</dbReference>
<dbReference type="PANTHER" id="PTHR43827">
    <property type="entry name" value="2,5-DIKETO-D-GLUCONIC ACID REDUCTASE"/>
    <property type="match status" value="1"/>
</dbReference>
<accession>A0A4R0XP46</accession>
<evidence type="ECO:0000256" key="5">
    <source>
        <dbReference type="PIRSR" id="PIRSR000097-2"/>
    </source>
</evidence>
<evidence type="ECO:0000256" key="6">
    <source>
        <dbReference type="PIRSR" id="PIRSR000097-3"/>
    </source>
</evidence>
<dbReference type="Proteomes" id="UP000294192">
    <property type="component" value="Unassembled WGS sequence"/>
</dbReference>
<dbReference type="PRINTS" id="PR00069">
    <property type="entry name" value="ALDKETRDTASE"/>
</dbReference>
<name>A0A4R0XP46_9MOLU</name>
<comment type="caution">
    <text evidence="8">The sequence shown here is derived from an EMBL/GenBank/DDBJ whole genome shotgun (WGS) entry which is preliminary data.</text>
</comment>
<reference evidence="8 9" key="1">
    <citation type="submission" date="2018-02" db="EMBL/GenBank/DDBJ databases">
        <title>Mycoplasma marinum and Mycoplasma todarodis sp. nov., moderately halophilic and psychrotolerant mycoplasmas isolated from cephalopods.</title>
        <authorList>
            <person name="Viver T."/>
        </authorList>
    </citation>
    <scope>NUCLEOTIDE SEQUENCE [LARGE SCALE GENOMIC DNA]</scope>
    <source>
        <strain evidence="8 9">PE</strain>
    </source>
</reference>
<feature type="active site" description="Proton donor" evidence="4">
    <location>
        <position position="58"/>
    </location>
</feature>
<organism evidence="8 9">
    <name type="scientific">Mycoplasma marinum</name>
    <dbReference type="NCBI Taxonomy" id="1937190"/>
    <lineage>
        <taxon>Bacteria</taxon>
        <taxon>Bacillati</taxon>
        <taxon>Mycoplasmatota</taxon>
        <taxon>Mollicutes</taxon>
        <taxon>Mycoplasmataceae</taxon>
        <taxon>Mycoplasma</taxon>
    </lineage>
</organism>
<dbReference type="Pfam" id="PF00248">
    <property type="entry name" value="Aldo_ket_red"/>
    <property type="match status" value="1"/>
</dbReference>
<dbReference type="InterPro" id="IPR023210">
    <property type="entry name" value="NADP_OxRdtase_dom"/>
</dbReference>
<dbReference type="InterPro" id="IPR036812">
    <property type="entry name" value="NAD(P)_OxRdtase_dom_sf"/>
</dbReference>
<evidence type="ECO:0000256" key="1">
    <source>
        <dbReference type="ARBA" id="ARBA00007905"/>
    </source>
</evidence>
<evidence type="ECO:0000313" key="9">
    <source>
        <dbReference type="Proteomes" id="UP000294192"/>
    </source>
</evidence>
<dbReference type="PROSITE" id="PS00062">
    <property type="entry name" value="ALDOKETO_REDUCTASE_2"/>
    <property type="match status" value="1"/>
</dbReference>
<dbReference type="PANTHER" id="PTHR43827:SF3">
    <property type="entry name" value="NADP-DEPENDENT OXIDOREDUCTASE DOMAIN-CONTAINING PROTEIN"/>
    <property type="match status" value="1"/>
</dbReference>
<keyword evidence="2" id="KW-0521">NADP</keyword>
<comment type="similarity">
    <text evidence="1">Belongs to the aldo/keto reductase family.</text>
</comment>
<dbReference type="SUPFAM" id="SSF51430">
    <property type="entry name" value="NAD(P)-linked oxidoreductase"/>
    <property type="match status" value="1"/>
</dbReference>
<dbReference type="OrthoDB" id="389591at2"/>
<evidence type="ECO:0000259" key="7">
    <source>
        <dbReference type="Pfam" id="PF00248"/>
    </source>
</evidence>
<evidence type="ECO:0000256" key="3">
    <source>
        <dbReference type="ARBA" id="ARBA00023002"/>
    </source>
</evidence>